<accession>A0A918RQH9</accession>
<feature type="domain" description="Uracil-DNA glycosylase-like" evidence="1">
    <location>
        <begin position="47"/>
        <end position="187"/>
    </location>
</feature>
<proteinExistence type="predicted"/>
<dbReference type="Gene3D" id="3.40.470.10">
    <property type="entry name" value="Uracil-DNA glycosylase-like domain"/>
    <property type="match status" value="1"/>
</dbReference>
<dbReference type="InterPro" id="IPR036895">
    <property type="entry name" value="Uracil-DNA_glycosylase-like_sf"/>
</dbReference>
<dbReference type="EMBL" id="BMXA01000002">
    <property type="protein sequence ID" value="GHA04918.1"/>
    <property type="molecule type" value="Genomic_DNA"/>
</dbReference>
<comment type="caution">
    <text evidence="2">The sequence shown here is derived from an EMBL/GenBank/DDBJ whole genome shotgun (WGS) entry which is preliminary data.</text>
</comment>
<dbReference type="SUPFAM" id="SSF52141">
    <property type="entry name" value="Uracil-DNA glycosylase-like"/>
    <property type="match status" value="1"/>
</dbReference>
<reference evidence="2" key="1">
    <citation type="journal article" date="2014" name="Int. J. Syst. Evol. Microbiol.">
        <title>Complete genome sequence of Corynebacterium casei LMG S-19264T (=DSM 44701T), isolated from a smear-ripened cheese.</title>
        <authorList>
            <consortium name="US DOE Joint Genome Institute (JGI-PGF)"/>
            <person name="Walter F."/>
            <person name="Albersmeier A."/>
            <person name="Kalinowski J."/>
            <person name="Ruckert C."/>
        </authorList>
    </citation>
    <scope>NUCLEOTIDE SEQUENCE</scope>
    <source>
        <strain evidence="2">KCTC 12711</strain>
    </source>
</reference>
<protein>
    <recommendedName>
        <fullName evidence="1">Uracil-DNA glycosylase-like domain-containing protein</fullName>
    </recommendedName>
</protein>
<evidence type="ECO:0000313" key="2">
    <source>
        <dbReference type="EMBL" id="GHA04918.1"/>
    </source>
</evidence>
<dbReference type="InterPro" id="IPR005122">
    <property type="entry name" value="Uracil-DNA_glycosylase-like"/>
</dbReference>
<dbReference type="AlphaFoldDB" id="A0A918RQH9"/>
<sequence>MNSIDDFVLQLSKKRNTSVIKNPYLDPALANNLNAYLRAIDQLRYKPILLVGEALGFKGGKLTGIPFSSGQIFQRFDHPFLKSLRSQITLDVIESENTATIMWDYLTEKQVTPLCWNAYPFHPHPKGNKHKNRAPTTKELASGARYLRKLQSIFQPEVIVGVGNKGTVCAQRAFPNHRIHAVRHPSYGGKAEFIAGLNQILD</sequence>
<evidence type="ECO:0000313" key="3">
    <source>
        <dbReference type="Proteomes" id="UP000614811"/>
    </source>
</evidence>
<evidence type="ECO:0000259" key="1">
    <source>
        <dbReference type="Pfam" id="PF03167"/>
    </source>
</evidence>
<gene>
    <name evidence="2" type="ORF">GCM10008090_13030</name>
</gene>
<dbReference type="CDD" id="cd10035">
    <property type="entry name" value="UDG_like"/>
    <property type="match status" value="1"/>
</dbReference>
<dbReference type="RefSeq" id="WP_189399229.1">
    <property type="nucleotide sequence ID" value="NZ_BMXA01000002.1"/>
</dbReference>
<dbReference type="Pfam" id="PF03167">
    <property type="entry name" value="UDG"/>
    <property type="match status" value="1"/>
</dbReference>
<keyword evidence="3" id="KW-1185">Reference proteome</keyword>
<organism evidence="2 3">
    <name type="scientific">Arenicella chitinivorans</name>
    <dbReference type="NCBI Taxonomy" id="1329800"/>
    <lineage>
        <taxon>Bacteria</taxon>
        <taxon>Pseudomonadati</taxon>
        <taxon>Pseudomonadota</taxon>
        <taxon>Gammaproteobacteria</taxon>
        <taxon>Arenicellales</taxon>
        <taxon>Arenicellaceae</taxon>
        <taxon>Arenicella</taxon>
    </lineage>
</organism>
<name>A0A918RQH9_9GAMM</name>
<reference evidence="2" key="2">
    <citation type="submission" date="2020-09" db="EMBL/GenBank/DDBJ databases">
        <authorList>
            <person name="Sun Q."/>
            <person name="Kim S."/>
        </authorList>
    </citation>
    <scope>NUCLEOTIDE SEQUENCE</scope>
    <source>
        <strain evidence="2">KCTC 12711</strain>
    </source>
</reference>
<dbReference type="Proteomes" id="UP000614811">
    <property type="component" value="Unassembled WGS sequence"/>
</dbReference>